<dbReference type="InterPro" id="IPR007219">
    <property type="entry name" value="XnlR_reg_dom"/>
</dbReference>
<keyword evidence="2" id="KW-0479">Metal-binding</keyword>
<reference evidence="10 11" key="1">
    <citation type="submission" date="2016-03" db="EMBL/GenBank/DDBJ databases">
        <title>The draft genome sequence of Fonsecaea nubica causative agent of cutaneous subcutaneous infection in human host.</title>
        <authorList>
            <person name="Costa F."/>
            <person name="Sybren D.H."/>
            <person name="Raittz R.T."/>
            <person name="Weiss V.A."/>
            <person name="Leao A.C."/>
            <person name="Gomes R."/>
            <person name="De Souza E.M."/>
            <person name="Pedrosa F.O."/>
            <person name="Steffens M.B."/>
            <person name="Bombassaro A."/>
            <person name="Tadra-Sfeir M.Z."/>
            <person name="Moreno L.F."/>
            <person name="Najafzadeh M.J."/>
            <person name="Felipe M.S."/>
            <person name="Teixeira M."/>
            <person name="Sun J."/>
            <person name="Xi L."/>
            <person name="Castro M.A."/>
            <person name="Vicente V.A."/>
        </authorList>
    </citation>
    <scope>NUCLEOTIDE SEQUENCE [LARGE SCALE GENOMIC DNA]</scope>
    <source>
        <strain evidence="10 11">CBS 269.64</strain>
    </source>
</reference>
<name>A0A178CBA2_9EURO</name>
<dbReference type="RefSeq" id="XP_022495940.1">
    <property type="nucleotide sequence ID" value="XM_022648114.1"/>
</dbReference>
<evidence type="ECO:0000256" key="4">
    <source>
        <dbReference type="ARBA" id="ARBA00023015"/>
    </source>
</evidence>
<evidence type="ECO:0000256" key="2">
    <source>
        <dbReference type="ARBA" id="ARBA00022723"/>
    </source>
</evidence>
<accession>A0A178CBA2</accession>
<dbReference type="InterPro" id="IPR052202">
    <property type="entry name" value="Yeast_MetPath_Reg"/>
</dbReference>
<feature type="compositionally biased region" description="Polar residues" evidence="8">
    <location>
        <begin position="160"/>
        <end position="169"/>
    </location>
</feature>
<feature type="region of interest" description="Disordered" evidence="8">
    <location>
        <begin position="637"/>
        <end position="656"/>
    </location>
</feature>
<evidence type="ECO:0000259" key="9">
    <source>
        <dbReference type="SMART" id="SM00906"/>
    </source>
</evidence>
<keyword evidence="7" id="KW-0539">Nucleus</keyword>
<feature type="compositionally biased region" description="Polar residues" evidence="8">
    <location>
        <begin position="642"/>
        <end position="654"/>
    </location>
</feature>
<dbReference type="GO" id="GO:0045944">
    <property type="term" value="P:positive regulation of transcription by RNA polymerase II"/>
    <property type="evidence" value="ECO:0007669"/>
    <property type="project" value="TreeGrafter"/>
</dbReference>
<dbReference type="PANTHER" id="PTHR47782">
    <property type="entry name" value="ZN(II)2CYS6 TRANSCRIPTION FACTOR (EUROFUNG)-RELATED"/>
    <property type="match status" value="1"/>
</dbReference>
<feature type="region of interest" description="Disordered" evidence="8">
    <location>
        <begin position="148"/>
        <end position="173"/>
    </location>
</feature>
<keyword evidence="11" id="KW-1185">Reference proteome</keyword>
<dbReference type="PANTHER" id="PTHR47782:SF1">
    <property type="entry name" value="PYRIMIDINE PATHWAY REGULATORY PROTEIN 1"/>
    <property type="match status" value="1"/>
</dbReference>
<evidence type="ECO:0000256" key="5">
    <source>
        <dbReference type="ARBA" id="ARBA00023125"/>
    </source>
</evidence>
<evidence type="ECO:0000313" key="10">
    <source>
        <dbReference type="EMBL" id="OAL27248.1"/>
    </source>
</evidence>
<dbReference type="SMART" id="SM00906">
    <property type="entry name" value="Fungal_trans"/>
    <property type="match status" value="1"/>
</dbReference>
<evidence type="ECO:0000256" key="6">
    <source>
        <dbReference type="ARBA" id="ARBA00023163"/>
    </source>
</evidence>
<evidence type="ECO:0000313" key="11">
    <source>
        <dbReference type="Proteomes" id="UP000185904"/>
    </source>
</evidence>
<dbReference type="OrthoDB" id="189997at2759"/>
<comment type="caution">
    <text evidence="10">The sequence shown here is derived from an EMBL/GenBank/DDBJ whole genome shotgun (WGS) entry which is preliminary data.</text>
</comment>
<organism evidence="10 11">
    <name type="scientific">Fonsecaea nubica</name>
    <dbReference type="NCBI Taxonomy" id="856822"/>
    <lineage>
        <taxon>Eukaryota</taxon>
        <taxon>Fungi</taxon>
        <taxon>Dikarya</taxon>
        <taxon>Ascomycota</taxon>
        <taxon>Pezizomycotina</taxon>
        <taxon>Eurotiomycetes</taxon>
        <taxon>Chaetothyriomycetidae</taxon>
        <taxon>Chaetothyriales</taxon>
        <taxon>Herpotrichiellaceae</taxon>
        <taxon>Fonsecaea</taxon>
    </lineage>
</organism>
<feature type="compositionally biased region" description="Basic and acidic residues" evidence="8">
    <location>
        <begin position="63"/>
        <end position="74"/>
    </location>
</feature>
<dbReference type="Proteomes" id="UP000185904">
    <property type="component" value="Unassembled WGS sequence"/>
</dbReference>
<evidence type="ECO:0000256" key="8">
    <source>
        <dbReference type="SAM" id="MobiDB-lite"/>
    </source>
</evidence>
<feature type="domain" description="Xylanolytic transcriptional activator regulatory" evidence="9">
    <location>
        <begin position="293"/>
        <end position="374"/>
    </location>
</feature>
<dbReference type="AlphaFoldDB" id="A0A178CBA2"/>
<gene>
    <name evidence="10" type="ORF">AYO20_09846</name>
</gene>
<protein>
    <recommendedName>
        <fullName evidence="9">Xylanolytic transcriptional activator regulatory domain-containing protein</fullName>
    </recommendedName>
</protein>
<evidence type="ECO:0000256" key="3">
    <source>
        <dbReference type="ARBA" id="ARBA00022833"/>
    </source>
</evidence>
<dbReference type="CDD" id="cd12148">
    <property type="entry name" value="fungal_TF_MHR"/>
    <property type="match status" value="1"/>
</dbReference>
<keyword evidence="6" id="KW-0804">Transcription</keyword>
<comment type="subcellular location">
    <subcellularLocation>
        <location evidence="1">Nucleus</location>
    </subcellularLocation>
</comment>
<dbReference type="GeneID" id="34593243"/>
<proteinExistence type="predicted"/>
<keyword evidence="5" id="KW-0238">DNA-binding</keyword>
<dbReference type="Pfam" id="PF04082">
    <property type="entry name" value="Fungal_trans"/>
    <property type="match status" value="1"/>
</dbReference>
<dbReference type="GO" id="GO:0006351">
    <property type="term" value="P:DNA-templated transcription"/>
    <property type="evidence" value="ECO:0007669"/>
    <property type="project" value="InterPro"/>
</dbReference>
<evidence type="ECO:0000256" key="1">
    <source>
        <dbReference type="ARBA" id="ARBA00004123"/>
    </source>
</evidence>
<keyword evidence="3" id="KW-0862">Zinc</keyword>
<keyword evidence="4" id="KW-0805">Transcription regulation</keyword>
<dbReference type="EMBL" id="LVCJ01000096">
    <property type="protein sequence ID" value="OAL27248.1"/>
    <property type="molecule type" value="Genomic_DNA"/>
</dbReference>
<sequence>MCTSDDADDRISASQSPCFYFDPGAKTNVPRQFICDLESQLEQLQLEHDRLLADVSVHVRDAESLHSKTSRDGEGSPAEAAQRNRAVYPTLGTSSQYAPRERRIGSIQADLIDLGGARGEAHYLGDSSGLHIARAVLETARHNDPNLDAFSVQESPPVANDTSRSTFNEPATLPGYETTQELTRIFFSHFQVQYPILIEDEFSQEILSLSTSRQTGDPGASRVKPQFMLTMVIAISLSCLSRSNSHTAALAESYANNALLDLPVILQRKDTQALQCTLLLLLYSLLSQTKTPTWYISGLCTRMCVDLGLHNEDSILSQDPDFQPDTEDRVIDTKRRLFWVTYSFDRTLSTILGRPFTLPEETIDVKYPCSTISVGKREQVVHWLRLQRIQSQMVLKLYGPTKTHHQGNEGDLHAWASEISASLEDWLQTSRQLENDGLQDSDWWTYWYYNTLLFLNRPSPSRHELDPSQLVTCLAVCKNTIQLAFIRHNTKLTGFTWLDLQYQLSAGITLLFALRTCSDVRVEAKRDWTTIKSCLVQWESVLNEMIKTWPKVSRARDILVTLSRQTSEVMEREIRGILQSRSRGAGSQPSQNLPSAAIDTWLTLNTSKYAAAQHRSESEPRAPGADSVGMQFVPALPEESSGETMRQQTSASNDETGRAFGTGSSFSGLSTSNTLFHADNLLESGHMQPEEFPWDWNNSMEIQDPFQGLETFEYFGNIGRLPYDDMATFGDFDPMEPFYMKSALNFEGDSR</sequence>
<dbReference type="GO" id="GO:0043565">
    <property type="term" value="F:sequence-specific DNA binding"/>
    <property type="evidence" value="ECO:0007669"/>
    <property type="project" value="TreeGrafter"/>
</dbReference>
<evidence type="ECO:0000256" key="7">
    <source>
        <dbReference type="ARBA" id="ARBA00023242"/>
    </source>
</evidence>
<feature type="region of interest" description="Disordered" evidence="8">
    <location>
        <begin position="63"/>
        <end position="85"/>
    </location>
</feature>
<dbReference type="GO" id="GO:0000981">
    <property type="term" value="F:DNA-binding transcription factor activity, RNA polymerase II-specific"/>
    <property type="evidence" value="ECO:0007669"/>
    <property type="project" value="TreeGrafter"/>
</dbReference>
<dbReference type="GO" id="GO:0005634">
    <property type="term" value="C:nucleus"/>
    <property type="evidence" value="ECO:0007669"/>
    <property type="project" value="UniProtKB-SubCell"/>
</dbReference>
<dbReference type="GO" id="GO:0008270">
    <property type="term" value="F:zinc ion binding"/>
    <property type="evidence" value="ECO:0007669"/>
    <property type="project" value="InterPro"/>
</dbReference>